<dbReference type="InterPro" id="IPR005094">
    <property type="entry name" value="Endonuclease_MobA/VirD2"/>
</dbReference>
<sequence>MLNDWLLDLSAGQYRPAPRGAKNSVGGIKLVHNIVLSMPAPTPPDKVLAAAKTFAREKFGLKYRYAMALHTHQRHLHVHLVVKAESLNAPRLHIDKAMLREWRQDFARMMRDQGISANATPRAVRGHSKGAERDCHYRTRRRGSSFALREKVEGVAREL</sequence>
<gene>
    <name evidence="2" type="ORF">B1A_05979</name>
</gene>
<name>T1CPS3_9ZZZZ</name>
<comment type="caution">
    <text evidence="2">The sequence shown here is derived from an EMBL/GenBank/DDBJ whole genome shotgun (WGS) entry which is preliminary data.</text>
</comment>
<organism evidence="2">
    <name type="scientific">mine drainage metagenome</name>
    <dbReference type="NCBI Taxonomy" id="410659"/>
    <lineage>
        <taxon>unclassified sequences</taxon>
        <taxon>metagenomes</taxon>
        <taxon>ecological metagenomes</taxon>
    </lineage>
</organism>
<dbReference type="Gene3D" id="3.30.930.30">
    <property type="match status" value="1"/>
</dbReference>
<evidence type="ECO:0000313" key="2">
    <source>
        <dbReference type="EMBL" id="EQD71060.1"/>
    </source>
</evidence>
<proteinExistence type="predicted"/>
<feature type="domain" description="MobA/VirD2-like nuclease" evidence="1">
    <location>
        <begin position="29"/>
        <end position="114"/>
    </location>
</feature>
<accession>T1CPS3</accession>
<evidence type="ECO:0000259" key="1">
    <source>
        <dbReference type="Pfam" id="PF03432"/>
    </source>
</evidence>
<feature type="non-terminal residue" evidence="2">
    <location>
        <position position="159"/>
    </location>
</feature>
<dbReference type="Pfam" id="PF03432">
    <property type="entry name" value="Relaxase"/>
    <property type="match status" value="1"/>
</dbReference>
<dbReference type="EMBL" id="AUZX01004352">
    <property type="protein sequence ID" value="EQD71060.1"/>
    <property type="molecule type" value="Genomic_DNA"/>
</dbReference>
<protein>
    <recommendedName>
        <fullName evidence="1">MobA/VirD2-like nuclease domain-containing protein</fullName>
    </recommendedName>
</protein>
<dbReference type="AlphaFoldDB" id="T1CPS3"/>
<reference evidence="2" key="1">
    <citation type="submission" date="2013-08" db="EMBL/GenBank/DDBJ databases">
        <authorList>
            <person name="Mendez C."/>
            <person name="Richter M."/>
            <person name="Ferrer M."/>
            <person name="Sanchez J."/>
        </authorList>
    </citation>
    <scope>NUCLEOTIDE SEQUENCE</scope>
</reference>
<reference evidence="2" key="2">
    <citation type="journal article" date="2014" name="ISME J.">
        <title>Microbial stratification in low pH oxic and suboxic macroscopic growths along an acid mine drainage.</title>
        <authorList>
            <person name="Mendez-Garcia C."/>
            <person name="Mesa V."/>
            <person name="Sprenger R.R."/>
            <person name="Richter M."/>
            <person name="Diez M.S."/>
            <person name="Solano J."/>
            <person name="Bargiela R."/>
            <person name="Golyshina O.V."/>
            <person name="Manteca A."/>
            <person name="Ramos J.L."/>
            <person name="Gallego J.R."/>
            <person name="Llorente I."/>
            <person name="Martins Dos Santos V.A."/>
            <person name="Jensen O.N."/>
            <person name="Pelaez A.I."/>
            <person name="Sanchez J."/>
            <person name="Ferrer M."/>
        </authorList>
    </citation>
    <scope>NUCLEOTIDE SEQUENCE</scope>
</reference>